<reference evidence="1 2" key="1">
    <citation type="submission" date="2011-10" db="EMBL/GenBank/DDBJ databases">
        <title>Genome Sequence of Commensalibacter intestini A911, isolated from Drosophila gut.</title>
        <authorList>
            <person name="Lee W.-J."/>
            <person name="Kim E.-K."/>
        </authorList>
    </citation>
    <scope>NUCLEOTIDE SEQUENCE [LARGE SCALE GENOMIC DNA]</scope>
    <source>
        <strain evidence="1 2">A911</strain>
    </source>
</reference>
<accession>G6F173</accession>
<gene>
    <name evidence="1" type="ORF">CIN_12260</name>
</gene>
<evidence type="ECO:0000313" key="2">
    <source>
        <dbReference type="Proteomes" id="UP000005939"/>
    </source>
</evidence>
<protein>
    <submittedName>
        <fullName evidence="1">Uncharacterized protein</fullName>
    </submittedName>
</protein>
<dbReference type="EMBL" id="AGFR01000007">
    <property type="protein sequence ID" value="EHD13867.1"/>
    <property type="molecule type" value="Genomic_DNA"/>
</dbReference>
<dbReference type="Proteomes" id="UP000005939">
    <property type="component" value="Unassembled WGS sequence"/>
</dbReference>
<proteinExistence type="predicted"/>
<evidence type="ECO:0000313" key="1">
    <source>
        <dbReference type="EMBL" id="EHD13867.1"/>
    </source>
</evidence>
<sequence>MNDLKMKKDKNIIINEALFSFKLQLQVGLITFKEIQDWADQQLLIDNNDIVILDICFLTNEDEVRDYINDFFRYDVNIDIEKVALKVFKQYFESKMSKLLDSQLNDHILNLKLLADYLFDINYRLGEATLDGYITGYDDDITGAQKGGRSITPQEIYVKLYQYLQNWISRFS</sequence>
<dbReference type="AlphaFoldDB" id="G6F173"/>
<dbReference type="eggNOG" id="ENOG502ZMZU">
    <property type="taxonomic scope" value="Bacteria"/>
</dbReference>
<name>G6F173_9PROT</name>
<dbReference type="STRING" id="1088868.CIN_12260"/>
<organism evidence="1 2">
    <name type="scientific">Commensalibacter intestini A911</name>
    <dbReference type="NCBI Taxonomy" id="1088868"/>
    <lineage>
        <taxon>Bacteria</taxon>
        <taxon>Pseudomonadati</taxon>
        <taxon>Pseudomonadota</taxon>
        <taxon>Alphaproteobacteria</taxon>
        <taxon>Acetobacterales</taxon>
        <taxon>Acetobacteraceae</taxon>
    </lineage>
</organism>
<comment type="caution">
    <text evidence="1">The sequence shown here is derived from an EMBL/GenBank/DDBJ whole genome shotgun (WGS) entry which is preliminary data.</text>
</comment>